<evidence type="ECO:0000313" key="4">
    <source>
        <dbReference type="Proteomes" id="UP000037822"/>
    </source>
</evidence>
<evidence type="ECO:0008006" key="5">
    <source>
        <dbReference type="Google" id="ProtNLM"/>
    </source>
</evidence>
<keyword evidence="2" id="KW-0560">Oxidoreductase</keyword>
<sequence>MAYRTHRPETLCRLAQDMIVKTGWTQDEARETAEHLVLANLSGHDSHGVGMLPLYFQSLADGNLSPRSQPKTRLDAAPFLIVDAQVSLGQPAARNAVEQAAAMAKTGGVAILNLLDAHHIGRIGHYAEAAAAQGLISTFWVNVAGRPPIVAPHAAKEARFGTNPHAIGIPVPGGDPIILDFATSRMAHGKARVALNKGEPVPPGYIIDGEGRPTTEPRHVFQHGLVGDEALGALLPFGDHKGAGLSLIAELLSAGLMGAARIDEKPAKSWIINSLFGVLIDPARLEPDAELRKSRIESYLAFVRAAKPQDEAHPVLAPGDKERAMRIERAANGIPLDDETWSQIKAAAAAHGIDAESY</sequence>
<dbReference type="EMBL" id="LGSZ01000022">
    <property type="protein sequence ID" value="KPH82349.1"/>
    <property type="molecule type" value="Genomic_DNA"/>
</dbReference>
<evidence type="ECO:0000313" key="3">
    <source>
        <dbReference type="EMBL" id="KPH82349.1"/>
    </source>
</evidence>
<dbReference type="Gene3D" id="3.30.1370.60">
    <property type="entry name" value="Hypothetical oxidoreductase yiak, domain 2"/>
    <property type="match status" value="1"/>
</dbReference>
<proteinExistence type="inferred from homology"/>
<dbReference type="GO" id="GO:0016491">
    <property type="term" value="F:oxidoreductase activity"/>
    <property type="evidence" value="ECO:0007669"/>
    <property type="project" value="UniProtKB-KW"/>
</dbReference>
<dbReference type="PATRIC" id="fig|1526658.3.peg.3241"/>
<organism evidence="3 4">
    <name type="scientific">Bosea vaviloviae</name>
    <dbReference type="NCBI Taxonomy" id="1526658"/>
    <lineage>
        <taxon>Bacteria</taxon>
        <taxon>Pseudomonadati</taxon>
        <taxon>Pseudomonadota</taxon>
        <taxon>Alphaproteobacteria</taxon>
        <taxon>Hyphomicrobiales</taxon>
        <taxon>Boseaceae</taxon>
        <taxon>Bosea</taxon>
    </lineage>
</organism>
<name>A0A0N1FKE1_9HYPH</name>
<accession>A0A0N1FKE1</accession>
<dbReference type="InterPro" id="IPR043143">
    <property type="entry name" value="Mal/L-sulf/L-lact_DH-like_NADP"/>
</dbReference>
<dbReference type="PANTHER" id="PTHR11091:SF0">
    <property type="entry name" value="MALATE DEHYDROGENASE"/>
    <property type="match status" value="1"/>
</dbReference>
<protein>
    <recommendedName>
        <fullName evidence="5">Malate/lactate/ureidoglycolate dehydrogenase</fullName>
    </recommendedName>
</protein>
<keyword evidence="4" id="KW-1185">Reference proteome</keyword>
<comment type="caution">
    <text evidence="3">The sequence shown here is derived from an EMBL/GenBank/DDBJ whole genome shotgun (WGS) entry which is preliminary data.</text>
</comment>
<dbReference type="NCBIfam" id="NF007504">
    <property type="entry name" value="PRK10098.1"/>
    <property type="match status" value="1"/>
</dbReference>
<evidence type="ECO:0000256" key="1">
    <source>
        <dbReference type="ARBA" id="ARBA00006056"/>
    </source>
</evidence>
<dbReference type="Gene3D" id="1.10.1530.10">
    <property type="match status" value="1"/>
</dbReference>
<dbReference type="Proteomes" id="UP000037822">
    <property type="component" value="Unassembled WGS sequence"/>
</dbReference>
<dbReference type="SUPFAM" id="SSF89733">
    <property type="entry name" value="L-sulfolactate dehydrogenase-like"/>
    <property type="match status" value="1"/>
</dbReference>
<reference evidence="3 4" key="1">
    <citation type="submission" date="2015-07" db="EMBL/GenBank/DDBJ databases">
        <title>Whole genome sequencing of Bosea vaviloviae isolated from cave pool.</title>
        <authorList>
            <person name="Tan N.E.H."/>
            <person name="Lee Y.P."/>
            <person name="Gan H.M."/>
            <person name="Barton H."/>
            <person name="Savka M.A."/>
        </authorList>
    </citation>
    <scope>NUCLEOTIDE SEQUENCE [LARGE SCALE GENOMIC DNA]</scope>
    <source>
        <strain evidence="3 4">SD260</strain>
    </source>
</reference>
<dbReference type="InterPro" id="IPR043144">
    <property type="entry name" value="Mal/L-sulf/L-lact_DH-like_ah"/>
</dbReference>
<evidence type="ECO:0000256" key="2">
    <source>
        <dbReference type="ARBA" id="ARBA00023002"/>
    </source>
</evidence>
<dbReference type="InterPro" id="IPR003767">
    <property type="entry name" value="Malate/L-lactate_DH-like"/>
</dbReference>
<dbReference type="InterPro" id="IPR036111">
    <property type="entry name" value="Mal/L-sulfo/L-lacto_DH-like_sf"/>
</dbReference>
<gene>
    <name evidence="3" type="ORF">AE618_04515</name>
</gene>
<dbReference type="Pfam" id="PF02615">
    <property type="entry name" value="Ldh_2"/>
    <property type="match status" value="1"/>
</dbReference>
<dbReference type="AlphaFoldDB" id="A0A0N1FKE1"/>
<dbReference type="RefSeq" id="WP_197280672.1">
    <property type="nucleotide sequence ID" value="NZ_LGSZ01000022.1"/>
</dbReference>
<comment type="similarity">
    <text evidence="1">Belongs to the LDH2/MDH2 oxidoreductase family.</text>
</comment>
<dbReference type="PANTHER" id="PTHR11091">
    <property type="entry name" value="OXIDOREDUCTASE-RELATED"/>
    <property type="match status" value="1"/>
</dbReference>